<dbReference type="PANTHER" id="PTHR30576:SF20">
    <property type="entry name" value="QUINOVOSAMINEPHOSPHOTRANSFERAE-RELATED"/>
    <property type="match status" value="1"/>
</dbReference>
<proteinExistence type="inferred from homology"/>
<dbReference type="GO" id="GO:0016740">
    <property type="term" value="F:transferase activity"/>
    <property type="evidence" value="ECO:0007669"/>
    <property type="project" value="UniProtKB-KW"/>
</dbReference>
<evidence type="ECO:0000259" key="2">
    <source>
        <dbReference type="Pfam" id="PF02397"/>
    </source>
</evidence>
<dbReference type="RefSeq" id="WP_168552236.1">
    <property type="nucleotide sequence ID" value="NZ_JAAWWL010000002.1"/>
</dbReference>
<keyword evidence="4" id="KW-1185">Reference proteome</keyword>
<dbReference type="Pfam" id="PF02397">
    <property type="entry name" value="Bac_transf"/>
    <property type="match status" value="1"/>
</dbReference>
<evidence type="ECO:0000256" key="1">
    <source>
        <dbReference type="ARBA" id="ARBA00006464"/>
    </source>
</evidence>
<dbReference type="PANTHER" id="PTHR30576">
    <property type="entry name" value="COLANIC BIOSYNTHESIS UDP-GLUCOSE LIPID CARRIER TRANSFERASE"/>
    <property type="match status" value="1"/>
</dbReference>
<gene>
    <name evidence="3" type="ORF">HCU67_08655</name>
</gene>
<feature type="domain" description="Bacterial sugar transferase" evidence="2">
    <location>
        <begin position="3"/>
        <end position="195"/>
    </location>
</feature>
<reference evidence="3 4" key="1">
    <citation type="submission" date="2020-04" db="EMBL/GenBank/DDBJ databases">
        <authorList>
            <person name="Yoon J."/>
        </authorList>
    </citation>
    <scope>NUCLEOTIDE SEQUENCE [LARGE SCALE GENOMIC DNA]</scope>
    <source>
        <strain evidence="3 4">DJ-13</strain>
    </source>
</reference>
<dbReference type="EMBL" id="JAAWWL010000002">
    <property type="protein sequence ID" value="NKI32009.1"/>
    <property type="molecule type" value="Genomic_DNA"/>
</dbReference>
<comment type="similarity">
    <text evidence="1">Belongs to the bacterial sugar transferase family.</text>
</comment>
<comment type="caution">
    <text evidence="3">The sequence shown here is derived from an EMBL/GenBank/DDBJ whole genome shotgun (WGS) entry which is preliminary data.</text>
</comment>
<sequence>MFKRGFDFFSSLLGFLILVPLFAIVGVLIKLDSKGPIFYLQSRVGRFNRDFKLIKFRTMRPNADKEGLITTSSRDSRITKIGYYLRKFKIDELPQLLNVVKGDMSLVGPRPEVRKYVDLYTSEQAKVLNFRPGITDVSSVVYSNENELLEGIENPEKYYKEVLMPDKIKRNLEYLENRNLLKDIGVILSTFGKILR</sequence>
<keyword evidence="3" id="KW-0808">Transferase</keyword>
<name>A0ABX1GQY8_9FLAO</name>
<dbReference type="InterPro" id="IPR003362">
    <property type="entry name" value="Bact_transf"/>
</dbReference>
<protein>
    <submittedName>
        <fullName evidence="3">Sugar transferase</fullName>
    </submittedName>
</protein>
<evidence type="ECO:0000313" key="4">
    <source>
        <dbReference type="Proteomes" id="UP000718451"/>
    </source>
</evidence>
<dbReference type="Proteomes" id="UP000718451">
    <property type="component" value="Unassembled WGS sequence"/>
</dbReference>
<accession>A0ABX1GQY8</accession>
<organism evidence="3 4">
    <name type="scientific">Croceivirga thetidis</name>
    <dbReference type="NCBI Taxonomy" id="2721623"/>
    <lineage>
        <taxon>Bacteria</taxon>
        <taxon>Pseudomonadati</taxon>
        <taxon>Bacteroidota</taxon>
        <taxon>Flavobacteriia</taxon>
        <taxon>Flavobacteriales</taxon>
        <taxon>Flavobacteriaceae</taxon>
        <taxon>Croceivirga</taxon>
    </lineage>
</organism>
<evidence type="ECO:0000313" key="3">
    <source>
        <dbReference type="EMBL" id="NKI32009.1"/>
    </source>
</evidence>